<keyword evidence="2" id="KW-0540">Nuclease</keyword>
<protein>
    <submittedName>
        <fullName evidence="4">Uncharacterized protein</fullName>
    </submittedName>
</protein>
<dbReference type="PANTHER" id="PTHR34137:SF1">
    <property type="entry name" value="EXODEOXYRIBONUCLEASE 7 SMALL SUBUNIT"/>
    <property type="match status" value="1"/>
</dbReference>
<evidence type="ECO:0000256" key="3">
    <source>
        <dbReference type="ARBA" id="ARBA00022801"/>
    </source>
</evidence>
<evidence type="ECO:0000256" key="2">
    <source>
        <dbReference type="ARBA" id="ARBA00022722"/>
    </source>
</evidence>
<dbReference type="HAMAP" id="MF_00337">
    <property type="entry name" value="Exonuc_7_S"/>
    <property type="match status" value="1"/>
</dbReference>
<dbReference type="PIRSF" id="PIRSF006488">
    <property type="entry name" value="Exonuc_VII_S"/>
    <property type="match status" value="1"/>
</dbReference>
<dbReference type="GO" id="GO:0009318">
    <property type="term" value="C:exodeoxyribonuclease VII complex"/>
    <property type="evidence" value="ECO:0007669"/>
    <property type="project" value="InterPro"/>
</dbReference>
<dbReference type="EMBL" id="UINC01121490">
    <property type="protein sequence ID" value="SVC96691.1"/>
    <property type="molecule type" value="Genomic_DNA"/>
</dbReference>
<dbReference type="GO" id="GO:0006308">
    <property type="term" value="P:DNA catabolic process"/>
    <property type="evidence" value="ECO:0007669"/>
    <property type="project" value="InterPro"/>
</dbReference>
<sequence length="73" mass="8654">MSKEKNNNFESNLKKLELIVDKLESGEIDLEESVKLYEEGMKIKKICDKKLQDIEMQIKKIRIEDNKVIKEDL</sequence>
<proteinExistence type="inferred from homology"/>
<dbReference type="InterPro" id="IPR037004">
    <property type="entry name" value="Exonuc_VII_ssu_sf"/>
</dbReference>
<dbReference type="SUPFAM" id="SSF116842">
    <property type="entry name" value="XseB-like"/>
    <property type="match status" value="1"/>
</dbReference>
<gene>
    <name evidence="4" type="ORF">METZ01_LOCUS349545</name>
</gene>
<dbReference type="Pfam" id="PF02609">
    <property type="entry name" value="Exonuc_VII_S"/>
    <property type="match status" value="1"/>
</dbReference>
<dbReference type="GO" id="GO:0005829">
    <property type="term" value="C:cytosol"/>
    <property type="evidence" value="ECO:0007669"/>
    <property type="project" value="TreeGrafter"/>
</dbReference>
<organism evidence="4">
    <name type="scientific">marine metagenome</name>
    <dbReference type="NCBI Taxonomy" id="408172"/>
    <lineage>
        <taxon>unclassified sequences</taxon>
        <taxon>metagenomes</taxon>
        <taxon>ecological metagenomes</taxon>
    </lineage>
</organism>
<keyword evidence="1" id="KW-0963">Cytoplasm</keyword>
<dbReference type="PANTHER" id="PTHR34137">
    <property type="entry name" value="EXODEOXYRIBONUCLEASE 7 SMALL SUBUNIT"/>
    <property type="match status" value="1"/>
</dbReference>
<keyword evidence="3" id="KW-0378">Hydrolase</keyword>
<dbReference type="GO" id="GO:0008855">
    <property type="term" value="F:exodeoxyribonuclease VII activity"/>
    <property type="evidence" value="ECO:0007669"/>
    <property type="project" value="InterPro"/>
</dbReference>
<name>A0A382RJA0_9ZZZZ</name>
<dbReference type="AlphaFoldDB" id="A0A382RJA0"/>
<accession>A0A382RJA0</accession>
<dbReference type="Gene3D" id="1.10.287.1040">
    <property type="entry name" value="Exonuclease VII, small subunit"/>
    <property type="match status" value="1"/>
</dbReference>
<reference evidence="4" key="1">
    <citation type="submission" date="2018-05" db="EMBL/GenBank/DDBJ databases">
        <authorList>
            <person name="Lanie J.A."/>
            <person name="Ng W.-L."/>
            <person name="Kazmierczak K.M."/>
            <person name="Andrzejewski T.M."/>
            <person name="Davidsen T.M."/>
            <person name="Wayne K.J."/>
            <person name="Tettelin H."/>
            <person name="Glass J.I."/>
            <person name="Rusch D."/>
            <person name="Podicherti R."/>
            <person name="Tsui H.-C.T."/>
            <person name="Winkler M.E."/>
        </authorList>
    </citation>
    <scope>NUCLEOTIDE SEQUENCE</scope>
</reference>
<dbReference type="InterPro" id="IPR003761">
    <property type="entry name" value="Exonuc_VII_S"/>
</dbReference>
<dbReference type="NCBIfam" id="TIGR01280">
    <property type="entry name" value="xseB"/>
    <property type="match status" value="1"/>
</dbReference>
<evidence type="ECO:0000256" key="1">
    <source>
        <dbReference type="ARBA" id="ARBA00022490"/>
    </source>
</evidence>
<evidence type="ECO:0000313" key="4">
    <source>
        <dbReference type="EMBL" id="SVC96691.1"/>
    </source>
</evidence>